<dbReference type="Proteomes" id="UP001162483">
    <property type="component" value="Unassembled WGS sequence"/>
</dbReference>
<dbReference type="Gene3D" id="3.40.50.300">
    <property type="entry name" value="P-loop containing nucleotide triphosphate hydrolases"/>
    <property type="match status" value="1"/>
</dbReference>
<keyword evidence="2" id="KW-1185">Reference proteome</keyword>
<comment type="caution">
    <text evidence="1">The sequence shown here is derived from an EMBL/GenBank/DDBJ whole genome shotgun (WGS) entry which is preliminary data.</text>
</comment>
<dbReference type="InterPro" id="IPR027417">
    <property type="entry name" value="P-loop_NTPase"/>
</dbReference>
<evidence type="ECO:0000313" key="2">
    <source>
        <dbReference type="Proteomes" id="UP001162483"/>
    </source>
</evidence>
<organism evidence="1 2">
    <name type="scientific">Staurois parvus</name>
    <dbReference type="NCBI Taxonomy" id="386267"/>
    <lineage>
        <taxon>Eukaryota</taxon>
        <taxon>Metazoa</taxon>
        <taxon>Chordata</taxon>
        <taxon>Craniata</taxon>
        <taxon>Vertebrata</taxon>
        <taxon>Euteleostomi</taxon>
        <taxon>Amphibia</taxon>
        <taxon>Batrachia</taxon>
        <taxon>Anura</taxon>
        <taxon>Neobatrachia</taxon>
        <taxon>Ranoidea</taxon>
        <taxon>Ranidae</taxon>
        <taxon>Staurois</taxon>
    </lineage>
</organism>
<name>A0ABN9ACN4_9NEOB</name>
<dbReference type="PANTHER" id="PTHR46624">
    <property type="entry name" value="AGAP002036-PA"/>
    <property type="match status" value="1"/>
</dbReference>
<proteinExistence type="predicted"/>
<dbReference type="InterPro" id="IPR042427">
    <property type="entry name" value="ZFYV1"/>
</dbReference>
<dbReference type="EMBL" id="CATNWA010000153">
    <property type="protein sequence ID" value="CAI9533756.1"/>
    <property type="molecule type" value="Genomic_DNA"/>
</dbReference>
<reference evidence="1" key="1">
    <citation type="submission" date="2023-05" db="EMBL/GenBank/DDBJ databases">
        <authorList>
            <person name="Stuckert A."/>
        </authorList>
    </citation>
    <scope>NUCLEOTIDE SEQUENCE</scope>
</reference>
<gene>
    <name evidence="1" type="ORF">SPARVUS_LOCUS485387</name>
</gene>
<dbReference type="PANTHER" id="PTHR46624:SF2">
    <property type="entry name" value="SI:CH211-11N16.2-RELATED"/>
    <property type="match status" value="1"/>
</dbReference>
<protein>
    <submittedName>
        <fullName evidence="1">Uncharacterized protein</fullName>
    </submittedName>
</protein>
<dbReference type="SUPFAM" id="SSF52540">
    <property type="entry name" value="P-loop containing nucleoside triphosphate hydrolases"/>
    <property type="match status" value="1"/>
</dbReference>
<sequence>MSAVLLGDPLTPKRGPTEEEEEFSFLLVDEEETLQVKDVADFIKRLGCSPQEPVKVLSIFGNTGDGKSHTLNHMFFGGLEIFRTSPSQDSCTVGVWASYYPELSLVCCWILKVFWGPQINRTNACVSC</sequence>
<evidence type="ECO:0000313" key="1">
    <source>
        <dbReference type="EMBL" id="CAI9533756.1"/>
    </source>
</evidence>
<accession>A0ABN9ACN4</accession>